<dbReference type="EMBL" id="FOTC01000002">
    <property type="protein sequence ID" value="SFL05104.1"/>
    <property type="molecule type" value="Genomic_DNA"/>
</dbReference>
<organism evidence="1 2">
    <name type="scientific">Halogranum rubrum</name>
    <dbReference type="NCBI Taxonomy" id="553466"/>
    <lineage>
        <taxon>Archaea</taxon>
        <taxon>Methanobacteriati</taxon>
        <taxon>Methanobacteriota</taxon>
        <taxon>Stenosarchaea group</taxon>
        <taxon>Halobacteria</taxon>
        <taxon>Halobacteriales</taxon>
        <taxon>Haloferacaceae</taxon>
    </lineage>
</organism>
<protein>
    <submittedName>
        <fullName evidence="1">Uncharacterized protein</fullName>
    </submittedName>
</protein>
<accession>A0A1I4EH71</accession>
<name>A0A1I4EH71_9EURY</name>
<dbReference type="Proteomes" id="UP000199607">
    <property type="component" value="Unassembled WGS sequence"/>
</dbReference>
<sequence>MAIGENNQSLTCESCSATLSWPIVRGLTTKRDRRIDSLYCPACRSPMGRIDVEAMQP</sequence>
<evidence type="ECO:0000313" key="2">
    <source>
        <dbReference type="Proteomes" id="UP000199607"/>
    </source>
</evidence>
<evidence type="ECO:0000313" key="1">
    <source>
        <dbReference type="EMBL" id="SFL05104.1"/>
    </source>
</evidence>
<keyword evidence="2" id="KW-1185">Reference proteome</keyword>
<proteinExistence type="predicted"/>
<reference evidence="2" key="1">
    <citation type="submission" date="2016-10" db="EMBL/GenBank/DDBJ databases">
        <authorList>
            <person name="Varghese N."/>
            <person name="Submissions S."/>
        </authorList>
    </citation>
    <scope>NUCLEOTIDE SEQUENCE [LARGE SCALE GENOMIC DNA]</scope>
    <source>
        <strain evidence="2">CGMCC 1.7738</strain>
    </source>
</reference>
<gene>
    <name evidence="1" type="ORF">SAMN04487950_2180</name>
</gene>
<dbReference type="AlphaFoldDB" id="A0A1I4EH71"/>